<dbReference type="RefSeq" id="WP_263072072.1">
    <property type="nucleotide sequence ID" value="NZ_JAOUSF010000002.1"/>
</dbReference>
<reference evidence="1" key="1">
    <citation type="submission" date="2022-10" db="EMBL/GenBank/DDBJ databases">
        <title>Description of Fervidibacillus gen. nov. in the family Fervidibacillaceae fam. nov. with two species, Fervidibacillus albus sp. nov., and Fervidibacillus halotolerans sp. nov., isolated from tidal flat sediments.</title>
        <authorList>
            <person name="Kwon K.K."/>
            <person name="Yang S.-H."/>
        </authorList>
    </citation>
    <scope>NUCLEOTIDE SEQUENCE</scope>
    <source>
        <strain evidence="1">JCM 19140</strain>
    </source>
</reference>
<comment type="caution">
    <text evidence="1">The sequence shown here is derived from an EMBL/GenBank/DDBJ whole genome shotgun (WGS) entry which is preliminary data.</text>
</comment>
<proteinExistence type="predicted"/>
<dbReference type="EMBL" id="JAOUSF010000002">
    <property type="protein sequence ID" value="MCU9612860.1"/>
    <property type="molecule type" value="Genomic_DNA"/>
</dbReference>
<evidence type="ECO:0000313" key="1">
    <source>
        <dbReference type="EMBL" id="MCU9612860.1"/>
    </source>
</evidence>
<name>A0AAE3IQR9_9BACI</name>
<accession>A0AAE3IQR9</accession>
<gene>
    <name evidence="1" type="ORF">OEV98_04765</name>
</gene>
<organism evidence="1 2">
    <name type="scientific">Perspicuibacillus lycopersici</name>
    <dbReference type="NCBI Taxonomy" id="1325689"/>
    <lineage>
        <taxon>Bacteria</taxon>
        <taxon>Bacillati</taxon>
        <taxon>Bacillota</taxon>
        <taxon>Bacilli</taxon>
        <taxon>Bacillales</taxon>
        <taxon>Bacillaceae</taxon>
        <taxon>Perspicuibacillus</taxon>
    </lineage>
</organism>
<dbReference type="Proteomes" id="UP001209318">
    <property type="component" value="Unassembled WGS sequence"/>
</dbReference>
<dbReference type="Pfam" id="PF07293">
    <property type="entry name" value="DUF1450"/>
    <property type="match status" value="1"/>
</dbReference>
<keyword evidence="2" id="KW-1185">Reference proteome</keyword>
<dbReference type="InterPro" id="IPR009910">
    <property type="entry name" value="DUF1450"/>
</dbReference>
<evidence type="ECO:0000313" key="2">
    <source>
        <dbReference type="Proteomes" id="UP001209318"/>
    </source>
</evidence>
<protein>
    <submittedName>
        <fullName evidence="1">YuzB family protein</fullName>
    </submittedName>
</protein>
<sequence>MGLFTKKKQTIKVEFCTNNFDRFYNDDALDELEEFIDKHSIKFREMDCLSFCDECECSPYALINHKFIDANTPEELLKKLKEQL</sequence>
<dbReference type="AlphaFoldDB" id="A0AAE3IQR9"/>